<feature type="region of interest" description="Disordered" evidence="1">
    <location>
        <begin position="1"/>
        <end position="22"/>
    </location>
</feature>
<dbReference type="Gene3D" id="2.60.120.330">
    <property type="entry name" value="B-lactam Antibiotic, Isopenicillin N Synthase, Chain"/>
    <property type="match status" value="1"/>
</dbReference>
<dbReference type="Gene3D" id="1.10.1720.10">
    <property type="entry name" value="L-proline 3-hydroxylase, C-terminal domain"/>
    <property type="match status" value="1"/>
</dbReference>
<dbReference type="EMBL" id="BAAAQM010000029">
    <property type="protein sequence ID" value="GAA1982185.1"/>
    <property type="molecule type" value="Genomic_DNA"/>
</dbReference>
<protein>
    <submittedName>
        <fullName evidence="4">L-proline cis-4-hydroxylase</fullName>
    </submittedName>
</protein>
<feature type="domain" description="L-proline 3-hydroxylase C-terminal" evidence="3">
    <location>
        <begin position="221"/>
        <end position="297"/>
    </location>
</feature>
<dbReference type="InterPro" id="IPR037037">
    <property type="entry name" value="Pro_3_hydrox_C_sf"/>
</dbReference>
<dbReference type="Pfam" id="PF05373">
    <property type="entry name" value="Pro_3_hydrox_C"/>
    <property type="match status" value="1"/>
</dbReference>
<sequence>MSVMTHGTAPAPAPAAAPKRTTKITSLDLDAERLAEDLRRAEGFAYNDSYSEFICGAWRSCMLWNRSGDLADTRLEDFSGPGRITPYGAQLPYLFEVIGDVFQTESLKFARLARLTPGSVLVPHRDYLELEDDLIRIHLPIQTSRDCYSSEDDTIYQMRHGELWFLDATRPHSAASFTDRDRVHLILDFAVDDVSEVFTEGFEQTCLDLHGLSGGEVPPDNIVTRAELLPGERESYVALAGVLSTENYEDVLAMVIKKFFKSELAVTDVFGWFGRIAEASGQPELVARVRRHEEHCLVRR</sequence>
<comment type="caution">
    <text evidence="4">The sequence shown here is derived from an EMBL/GenBank/DDBJ whole genome shotgun (WGS) entry which is preliminary data.</text>
</comment>
<name>A0ABP5DQ03_9ACTN</name>
<proteinExistence type="predicted"/>
<dbReference type="InterPro" id="IPR007803">
    <property type="entry name" value="Asp/Arg/Pro-Hydrxlase"/>
</dbReference>
<reference evidence="5" key="1">
    <citation type="journal article" date="2019" name="Int. J. Syst. Evol. Microbiol.">
        <title>The Global Catalogue of Microorganisms (GCM) 10K type strain sequencing project: providing services to taxonomists for standard genome sequencing and annotation.</title>
        <authorList>
            <consortium name="The Broad Institute Genomics Platform"/>
            <consortium name="The Broad Institute Genome Sequencing Center for Infectious Disease"/>
            <person name="Wu L."/>
            <person name="Ma J."/>
        </authorList>
    </citation>
    <scope>NUCLEOTIDE SEQUENCE [LARGE SCALE GENOMIC DNA]</scope>
    <source>
        <strain evidence="5">JCM 16013</strain>
    </source>
</reference>
<dbReference type="InterPro" id="IPR008035">
    <property type="entry name" value="Pro_3_hydrox_C"/>
</dbReference>
<gene>
    <name evidence="4" type="ORF">GCM10009838_49560</name>
</gene>
<keyword evidence="5" id="KW-1185">Reference proteome</keyword>
<dbReference type="InterPro" id="IPR027443">
    <property type="entry name" value="IPNS-like_sf"/>
</dbReference>
<evidence type="ECO:0000259" key="2">
    <source>
        <dbReference type="Pfam" id="PF05118"/>
    </source>
</evidence>
<organism evidence="4 5">
    <name type="scientific">Catenulispora subtropica</name>
    <dbReference type="NCBI Taxonomy" id="450798"/>
    <lineage>
        <taxon>Bacteria</taxon>
        <taxon>Bacillati</taxon>
        <taxon>Actinomycetota</taxon>
        <taxon>Actinomycetes</taxon>
        <taxon>Catenulisporales</taxon>
        <taxon>Catenulisporaceae</taxon>
        <taxon>Catenulispora</taxon>
    </lineage>
</organism>
<dbReference type="SUPFAM" id="SSF51197">
    <property type="entry name" value="Clavaminate synthase-like"/>
    <property type="match status" value="1"/>
</dbReference>
<accession>A0ABP5DQ03</accession>
<dbReference type="Pfam" id="PF05118">
    <property type="entry name" value="Asp_Arg_Hydrox"/>
    <property type="match status" value="1"/>
</dbReference>
<dbReference type="Proteomes" id="UP001499854">
    <property type="component" value="Unassembled WGS sequence"/>
</dbReference>
<evidence type="ECO:0000256" key="1">
    <source>
        <dbReference type="SAM" id="MobiDB-lite"/>
    </source>
</evidence>
<evidence type="ECO:0000313" key="4">
    <source>
        <dbReference type="EMBL" id="GAA1982185.1"/>
    </source>
</evidence>
<evidence type="ECO:0000259" key="3">
    <source>
        <dbReference type="Pfam" id="PF05373"/>
    </source>
</evidence>
<evidence type="ECO:0000313" key="5">
    <source>
        <dbReference type="Proteomes" id="UP001499854"/>
    </source>
</evidence>
<feature type="domain" description="Aspartyl/asparaginy/proline hydroxylase" evidence="2">
    <location>
        <begin position="32"/>
        <end position="189"/>
    </location>
</feature>